<dbReference type="OMA" id="KEDCFYA"/>
<dbReference type="InterPro" id="IPR013126">
    <property type="entry name" value="Hsp_70_fam"/>
</dbReference>
<reference evidence="4" key="2">
    <citation type="submission" date="2015-11" db="EMBL/GenBank/DDBJ databases">
        <authorList>
            <person name="Zhang Y."/>
            <person name="Guo Z."/>
        </authorList>
    </citation>
    <scope>NUCLEOTIDE SEQUENCE</scope>
</reference>
<dbReference type="GO" id="GO:0005524">
    <property type="term" value="F:ATP binding"/>
    <property type="evidence" value="ECO:0007669"/>
    <property type="project" value="UniProtKB-KW"/>
</dbReference>
<dbReference type="Gene3D" id="3.30.30.30">
    <property type="match status" value="1"/>
</dbReference>
<organism evidence="4 5">
    <name type="scientific">Echinococcus multilocularis</name>
    <name type="common">Fox tapeworm</name>
    <dbReference type="NCBI Taxonomy" id="6211"/>
    <lineage>
        <taxon>Eukaryota</taxon>
        <taxon>Metazoa</taxon>
        <taxon>Spiralia</taxon>
        <taxon>Lophotrochozoa</taxon>
        <taxon>Platyhelminthes</taxon>
        <taxon>Cestoda</taxon>
        <taxon>Eucestoda</taxon>
        <taxon>Cyclophyllidea</taxon>
        <taxon>Taeniidae</taxon>
        <taxon>Echinococcus</taxon>
    </lineage>
</organism>
<dbReference type="FunFam" id="3.30.420.40:FF:000026">
    <property type="entry name" value="Heat shock protein 70"/>
    <property type="match status" value="1"/>
</dbReference>
<sequence length="339" mass="37471">MSTGPAIGIDLETTFSRVGVFQCGRVEIIANDQGSRTTPSFVAFTDKQRLTGDPAKNQVAMNPTNTVFDAKRLIGRRFDDEEVQSDIEYWPFKVVNWRGKPKIEATYCGETSSFVPEEISFMVLLKMKETAEAYLGKRVTDAVITVPAYFNDSQRQATMDAGKTAGLNMLRIVNELSAVAIAYDLGKKITGRCNVLIFDLGGGTFDASVLSINNGTFEVKSTSGDTHLGGEDCDSRMVNYFVKMFKQNHREKDLSTSVKAISRLREACEMGKRTLSSSVCTDIAVESLLEGTDFSATITRSRFEQLFSDLFSRTLDLVKKVLRDANLDKADVLIITSTT</sequence>
<dbReference type="FunFam" id="3.30.30.30:FF:000001">
    <property type="entry name" value="heat shock 70 kDa protein-like"/>
    <property type="match status" value="1"/>
</dbReference>
<comment type="similarity">
    <text evidence="1">Belongs to the heat shock protein 70 family.</text>
</comment>
<proteinExistence type="inferred from homology"/>
<keyword evidence="5" id="KW-1185">Reference proteome</keyword>
<dbReference type="SUPFAM" id="SSF53067">
    <property type="entry name" value="Actin-like ATPase domain"/>
    <property type="match status" value="2"/>
</dbReference>
<dbReference type="Gene3D" id="3.30.420.40">
    <property type="match status" value="2"/>
</dbReference>
<name>A0A068XW77_ECHMU</name>
<keyword evidence="3" id="KW-0067">ATP-binding</keyword>
<evidence type="ECO:0000256" key="3">
    <source>
        <dbReference type="ARBA" id="ARBA00022840"/>
    </source>
</evidence>
<dbReference type="AlphaFoldDB" id="A0A068XW77"/>
<protein>
    <submittedName>
        <fullName evidence="4">Heat shock protein 71 kDa protein</fullName>
    </submittedName>
</protein>
<dbReference type="Proteomes" id="UP000017246">
    <property type="component" value="Unassembled WGS sequence"/>
</dbReference>
<evidence type="ECO:0000313" key="5">
    <source>
        <dbReference type="Proteomes" id="UP000017246"/>
    </source>
</evidence>
<keyword evidence="2" id="KW-0547">Nucleotide-binding</keyword>
<reference evidence="4" key="1">
    <citation type="journal article" date="2013" name="Nature">
        <title>The genomes of four tapeworm species reveal adaptations to parasitism.</title>
        <authorList>
            <person name="Tsai I.J."/>
            <person name="Zarowiecki M."/>
            <person name="Holroyd N."/>
            <person name="Garciarrubio A."/>
            <person name="Sanchez-Flores A."/>
            <person name="Brooks K.L."/>
            <person name="Tracey A."/>
            <person name="Bobes R.J."/>
            <person name="Fragoso G."/>
            <person name="Sciutto E."/>
            <person name="Aslett M."/>
            <person name="Beasley H."/>
            <person name="Bennett H.M."/>
            <person name="Cai J."/>
            <person name="Camicia F."/>
            <person name="Clark R."/>
            <person name="Cucher M."/>
            <person name="De Silva N."/>
            <person name="Day T.A."/>
            <person name="Deplazes P."/>
            <person name="Estrada K."/>
            <person name="Fernandez C."/>
            <person name="Holland P.W."/>
            <person name="Hou J."/>
            <person name="Hu S."/>
            <person name="Huckvale T."/>
            <person name="Hung S.S."/>
            <person name="Kamenetzky L."/>
            <person name="Keane J.A."/>
            <person name="Kiss F."/>
            <person name="Koziol U."/>
            <person name="Lambert O."/>
            <person name="Liu K."/>
            <person name="Luo X."/>
            <person name="Luo Y."/>
            <person name="Macchiaroli N."/>
            <person name="Nichol S."/>
            <person name="Paps J."/>
            <person name="Parkinson J."/>
            <person name="Pouchkina-Stantcheva N."/>
            <person name="Riddiford N."/>
            <person name="Rosenzvit M."/>
            <person name="Salinas G."/>
            <person name="Wasmuth J.D."/>
            <person name="Zamanian M."/>
            <person name="Zheng Y."/>
            <person name="Cai X."/>
            <person name="Soberon X."/>
            <person name="Olson P.D."/>
            <person name="Laclette J.P."/>
            <person name="Brehm K."/>
            <person name="Berriman M."/>
            <person name="Garciarrubio A."/>
            <person name="Bobes R.J."/>
            <person name="Fragoso G."/>
            <person name="Sanchez-Flores A."/>
            <person name="Estrada K."/>
            <person name="Cevallos M.A."/>
            <person name="Morett E."/>
            <person name="Gonzalez V."/>
            <person name="Portillo T."/>
            <person name="Ochoa-Leyva A."/>
            <person name="Jose M.V."/>
            <person name="Sciutto E."/>
            <person name="Landa A."/>
            <person name="Jimenez L."/>
            <person name="Valdes V."/>
            <person name="Carrero J.C."/>
            <person name="Larralde C."/>
            <person name="Morales-Montor J."/>
            <person name="Limon-Lason J."/>
            <person name="Soberon X."/>
            <person name="Laclette J.P."/>
        </authorList>
    </citation>
    <scope>NUCLEOTIDE SEQUENCE [LARGE SCALE GENOMIC DNA]</scope>
</reference>
<dbReference type="OrthoDB" id="2401965at2759"/>
<evidence type="ECO:0000256" key="2">
    <source>
        <dbReference type="ARBA" id="ARBA00022741"/>
    </source>
</evidence>
<dbReference type="Pfam" id="PF00012">
    <property type="entry name" value="HSP70"/>
    <property type="match status" value="1"/>
</dbReference>
<dbReference type="PRINTS" id="PR00301">
    <property type="entry name" value="HEATSHOCK70"/>
</dbReference>
<accession>A0A068XW77</accession>
<dbReference type="FunFam" id="3.90.640.10:FF:000002">
    <property type="entry name" value="Heat shock 70 kDa"/>
    <property type="match status" value="1"/>
</dbReference>
<dbReference type="GO" id="GO:0140662">
    <property type="term" value="F:ATP-dependent protein folding chaperone"/>
    <property type="evidence" value="ECO:0007669"/>
    <property type="project" value="InterPro"/>
</dbReference>
<evidence type="ECO:0000256" key="1">
    <source>
        <dbReference type="ARBA" id="ARBA00007381"/>
    </source>
</evidence>
<dbReference type="EMBL" id="LN902849">
    <property type="protein sequence ID" value="CDS36477.1"/>
    <property type="molecule type" value="Genomic_DNA"/>
</dbReference>
<dbReference type="InterPro" id="IPR043129">
    <property type="entry name" value="ATPase_NBD"/>
</dbReference>
<evidence type="ECO:0000313" key="4">
    <source>
        <dbReference type="EMBL" id="CDS36477.1"/>
    </source>
</evidence>
<dbReference type="Gene3D" id="3.90.640.10">
    <property type="entry name" value="Actin, Chain A, domain 4"/>
    <property type="match status" value="1"/>
</dbReference>
<dbReference type="PANTHER" id="PTHR19375">
    <property type="entry name" value="HEAT SHOCK PROTEIN 70KDA"/>
    <property type="match status" value="1"/>
</dbReference>
<dbReference type="STRING" id="6211.A0A068XW77"/>
<dbReference type="PROSITE" id="PS00329">
    <property type="entry name" value="HSP70_2"/>
    <property type="match status" value="1"/>
</dbReference>
<keyword evidence="4" id="KW-0346">Stress response</keyword>
<gene>
    <name evidence="4" type="ORF">EmuJ_000357500</name>
</gene>
<dbReference type="InterPro" id="IPR018181">
    <property type="entry name" value="Heat_shock_70_CS"/>
</dbReference>
<dbReference type="eggNOG" id="KOG0101">
    <property type="taxonomic scope" value="Eukaryota"/>
</dbReference>